<keyword evidence="2" id="KW-1185">Reference proteome</keyword>
<evidence type="ECO:0000313" key="2">
    <source>
        <dbReference type="Proteomes" id="UP000010931"/>
    </source>
</evidence>
<dbReference type="AlphaFoldDB" id="L7F3L7"/>
<comment type="caution">
    <text evidence="1">The sequence shown here is derived from an EMBL/GenBank/DDBJ whole genome shotgun (WGS) entry which is preliminary data.</text>
</comment>
<sequence>MSQFLAAHDWELETRQAQIREIWRLTSSSGALEGRIMVPLATAYTDFQQRFEETLESLGYIHNWDAQELHEHIIGTHADLFFVRLDQTMTDGTIPFHQAEKTIQALYKMMRAAATTAASPSHPHRGRLPSGVSDFLDEDVRLGHTKSGSFVFTIVTRLGESPPSTNAEVGVEPADSLQRFPRRVMETLARGLETTERLSRQWDERVIDAPGSQGVSASLIESLEDIAAPHLRSVDLSFEWAAAVPRPDVGLATIVLDRDVMAELPRVRERLVRQEEPPRQGTLVGLVKTLSRDEASTDDEETASVVLTADVHGKLRRVHMTLSGEDHNWAVIAYQRKLPFTVTGMLGFERRAWHLTGDLVVDSSFLRHATRSQSGPEDSS</sequence>
<dbReference type="EMBL" id="AEJB01000361">
    <property type="protein sequence ID" value="ELP65734.1"/>
    <property type="molecule type" value="Genomic_DNA"/>
</dbReference>
<proteinExistence type="predicted"/>
<gene>
    <name evidence="1" type="ORF">STRTUCAR8_01804</name>
</gene>
<reference evidence="1 2" key="1">
    <citation type="journal article" date="2011" name="Plasmid">
        <title>Streptomyces turgidiscabies Car8 contains a modular pathogenicity island that shares virulence genes with other actinobacterial plant pathogens.</title>
        <authorList>
            <person name="Huguet-Tapia J.C."/>
            <person name="Badger J.H."/>
            <person name="Loria R."/>
            <person name="Pettis G.S."/>
        </authorList>
    </citation>
    <scope>NUCLEOTIDE SEQUENCE [LARGE SCALE GENOMIC DNA]</scope>
    <source>
        <strain evidence="1 2">Car8</strain>
    </source>
</reference>
<evidence type="ECO:0000313" key="1">
    <source>
        <dbReference type="EMBL" id="ELP65734.1"/>
    </source>
</evidence>
<dbReference type="PATRIC" id="fig|698760.3.peg.5340"/>
<name>L7F3L7_STRT8</name>
<accession>L7F3L7</accession>
<organism evidence="1 2">
    <name type="scientific">Streptomyces turgidiscabies (strain Car8)</name>
    <dbReference type="NCBI Taxonomy" id="698760"/>
    <lineage>
        <taxon>Bacteria</taxon>
        <taxon>Bacillati</taxon>
        <taxon>Actinomycetota</taxon>
        <taxon>Actinomycetes</taxon>
        <taxon>Kitasatosporales</taxon>
        <taxon>Streptomycetaceae</taxon>
        <taxon>Streptomyces</taxon>
    </lineage>
</organism>
<protein>
    <submittedName>
        <fullName evidence="1">Uncharacterized protein</fullName>
    </submittedName>
</protein>
<dbReference type="STRING" id="85558.T45_09134"/>
<dbReference type="Proteomes" id="UP000010931">
    <property type="component" value="Unassembled WGS sequence"/>
</dbReference>